<dbReference type="Pfam" id="PF21078">
    <property type="entry name" value="GDH_HM3"/>
    <property type="match status" value="1"/>
</dbReference>
<accession>A0ABN3V1H2</accession>
<dbReference type="Pfam" id="PF21077">
    <property type="entry name" value="GDH_ACT3"/>
    <property type="match status" value="1"/>
</dbReference>
<comment type="caution">
    <text evidence="4">The sequence shown here is derived from an EMBL/GenBank/DDBJ whole genome shotgun (WGS) entry which is preliminary data.</text>
</comment>
<feature type="domain" description="NAD-glutamate dehydrogenase ACT3" evidence="3">
    <location>
        <begin position="77"/>
        <end position="143"/>
    </location>
</feature>
<sequence>MRGENQPSVLANRLLHWQRSLAKSLTGSFGEARGQQLLDRYGNAFSCGYQNEVPVGRAVDDIARIDHPGSGCSPGTLYWDDREPGAVVRFRIRWPPPAPLLHDVLPIFTGLGLRVADHRGYDVTPADGEPARIDDFGLLHEAGALTPEVARLFEETFAAMWSGRAEPDGFNRLVLSVGIGWREAALVRAAYRYLRQTGFGFSQPYVEQTVADRPDFVRLLLALFAARFDPGGHQPADDVDAGLEAGLAEVTGLDEDRTLRSILAFFRSIVRTNFYRRTPDGAVEDHLAFKIDPSGIPFLPPPRPLFETFVCSPRVEALHLRGARIARGGIRWSNRPEDFRTEVLGLMKAQAVKNALIVPGGAKGAFVVRRPLTGLDRAEADAEVRSCYATFIRGMLDLTDNLVDGEVTSPPGVRRLDGDDPYLVVAADKGTARFSDLANSISAERGFWLGDAFASGGSTGYDHKAMGITARGAWVSLERHFEEMGLDPARDEFTVVGIGDMSGDVFGNGMLLSPHIRLLGAFDHRHVFLDPDPDPAVSFAERRRLAELPGSTWQDYAADRISPGGGVCSRQAKSVPLSPQVRRALGVDAEALEPPDLVRALLRAPVDVLWNGGVGTFVKAAAESHLDAADPANDSVRVDASQLRCRVVVEGGNLGLTQRARIEYALGGGRINTDFVDNAAGVDTSDREVNLKILLDKAVADAAITRRRRDELLAEVTDEVSRAVLADSRSQTRLLGVAESEAATYLDQHAQAIQHFERRENLDRELECLPDDEVLAERRAAGAGLTRPELSVLLAHAKNNLAHELSISDIPEDAHLTAELLGYLPSPIRTEFFGRLVETHPLRREILTTVLSNDMANHVGTGFFYRLEETTGIGTPDSARAYLAVRDVFDINALWSEVDALGSCVDTGVRSEMFHELQRFAQHGTLWFLRNRRPPLDIAAEVAYFRPQIRQLVPVLPAALAGAQADAVLRRTEQLTEQGVPPLLASRIAALAPLAAALDVVEIAHDRRDVGYVASVYSALDVALRLDWLQDQIVELPSESHWALLARISLRDDLFAQRRRLTRAALRRYVPGQDAAGLVSSWLEANAEPVRRCRETVSQLRDAEQPDVPMLAVALQDLRNLGQIALQADPEEGVKGRR</sequence>
<reference evidence="4 5" key="1">
    <citation type="journal article" date="2019" name="Int. J. Syst. Evol. Microbiol.">
        <title>The Global Catalogue of Microorganisms (GCM) 10K type strain sequencing project: providing services to taxonomists for standard genome sequencing and annotation.</title>
        <authorList>
            <consortium name="The Broad Institute Genomics Platform"/>
            <consortium name="The Broad Institute Genome Sequencing Center for Infectious Disease"/>
            <person name="Wu L."/>
            <person name="Ma J."/>
        </authorList>
    </citation>
    <scope>NUCLEOTIDE SEQUENCE [LARGE SCALE GENOMIC DNA]</scope>
    <source>
        <strain evidence="4 5">JCM 9383</strain>
    </source>
</reference>
<dbReference type="InterPro" id="IPR046346">
    <property type="entry name" value="Aminoacid_DH-like_N_sf"/>
</dbReference>
<dbReference type="InterPro" id="IPR049058">
    <property type="entry name" value="NAD_Glu_DH_HM2"/>
</dbReference>
<protein>
    <recommendedName>
        <fullName evidence="6">Glutamate dehydrogenase</fullName>
    </recommendedName>
</protein>
<gene>
    <name evidence="4" type="ORF">GCM10010470_03490</name>
</gene>
<dbReference type="Pfam" id="PF21074">
    <property type="entry name" value="GDH_C"/>
    <property type="match status" value="1"/>
</dbReference>
<dbReference type="Proteomes" id="UP001500979">
    <property type="component" value="Unassembled WGS sequence"/>
</dbReference>
<feature type="domain" description="NAD-glutamate dehydrogenase catalytic" evidence="1">
    <location>
        <begin position="244"/>
        <end position="737"/>
    </location>
</feature>
<dbReference type="SUPFAM" id="SSF51735">
    <property type="entry name" value="NAD(P)-binding Rossmann-fold domains"/>
    <property type="match status" value="1"/>
</dbReference>
<dbReference type="SUPFAM" id="SSF53223">
    <property type="entry name" value="Aminoacid dehydrogenase-like, N-terminal domain"/>
    <property type="match status" value="1"/>
</dbReference>
<organism evidence="4 5">
    <name type="scientific">Saccharopolyspora taberi</name>
    <dbReference type="NCBI Taxonomy" id="60895"/>
    <lineage>
        <taxon>Bacteria</taxon>
        <taxon>Bacillati</taxon>
        <taxon>Actinomycetota</taxon>
        <taxon>Actinomycetes</taxon>
        <taxon>Pseudonocardiales</taxon>
        <taxon>Pseudonocardiaceae</taxon>
        <taxon>Saccharopolyspora</taxon>
    </lineage>
</organism>
<dbReference type="PANTHER" id="PTHR43403">
    <property type="entry name" value="NAD-SPECIFIC GLUTAMATE DEHYDROGENASE"/>
    <property type="match status" value="1"/>
</dbReference>
<name>A0ABN3V1H2_9PSEU</name>
<evidence type="ECO:0000259" key="2">
    <source>
        <dbReference type="Pfam" id="PF21074"/>
    </source>
</evidence>
<dbReference type="InterPro" id="IPR049056">
    <property type="entry name" value="NAD_Glu_DH_HM3"/>
</dbReference>
<evidence type="ECO:0008006" key="6">
    <source>
        <dbReference type="Google" id="ProtNLM"/>
    </source>
</evidence>
<dbReference type="InterPro" id="IPR049064">
    <property type="entry name" value="NAD_Glu_DH_ACT3"/>
</dbReference>
<proteinExistence type="predicted"/>
<dbReference type="InterPro" id="IPR036291">
    <property type="entry name" value="NAD(P)-bd_dom_sf"/>
</dbReference>
<dbReference type="Gene3D" id="3.40.50.720">
    <property type="entry name" value="NAD(P)-binding Rossmann-like Domain"/>
    <property type="match status" value="1"/>
</dbReference>
<dbReference type="Pfam" id="PF05088">
    <property type="entry name" value="Bac_GDH_CD"/>
    <property type="match status" value="1"/>
</dbReference>
<dbReference type="InterPro" id="IPR048381">
    <property type="entry name" value="GDH_C"/>
</dbReference>
<dbReference type="RefSeq" id="WP_344677525.1">
    <property type="nucleotide sequence ID" value="NZ_BAAAUX010000002.1"/>
</dbReference>
<keyword evidence="5" id="KW-1185">Reference proteome</keyword>
<evidence type="ECO:0000259" key="1">
    <source>
        <dbReference type="Pfam" id="PF05088"/>
    </source>
</evidence>
<dbReference type="EMBL" id="BAAAUX010000002">
    <property type="protein sequence ID" value="GAA2774795.1"/>
    <property type="molecule type" value="Genomic_DNA"/>
</dbReference>
<dbReference type="InterPro" id="IPR028971">
    <property type="entry name" value="NAD-GDH_cat"/>
</dbReference>
<dbReference type="Pfam" id="PF21079">
    <property type="entry name" value="GDH_HM2"/>
    <property type="match status" value="1"/>
</dbReference>
<dbReference type="PANTHER" id="PTHR43403:SF1">
    <property type="entry name" value="NAD-SPECIFIC GLUTAMATE DEHYDROGENASE"/>
    <property type="match status" value="1"/>
</dbReference>
<feature type="domain" description="NAD-specific glutamate dehydrogenase C-terminal" evidence="2">
    <location>
        <begin position="782"/>
        <end position="1119"/>
    </location>
</feature>
<evidence type="ECO:0000313" key="5">
    <source>
        <dbReference type="Proteomes" id="UP001500979"/>
    </source>
</evidence>
<dbReference type="InterPro" id="IPR007780">
    <property type="entry name" value="NAD_Glu_DH_bac"/>
</dbReference>
<evidence type="ECO:0000313" key="4">
    <source>
        <dbReference type="EMBL" id="GAA2774795.1"/>
    </source>
</evidence>
<evidence type="ECO:0000259" key="3">
    <source>
        <dbReference type="Pfam" id="PF21077"/>
    </source>
</evidence>